<gene>
    <name evidence="1" type="ORF">HPB47_010639</name>
</gene>
<keyword evidence="2" id="KW-1185">Reference proteome</keyword>
<organism evidence="1 2">
    <name type="scientific">Ixodes persulcatus</name>
    <name type="common">Taiga tick</name>
    <dbReference type="NCBI Taxonomy" id="34615"/>
    <lineage>
        <taxon>Eukaryota</taxon>
        <taxon>Metazoa</taxon>
        <taxon>Ecdysozoa</taxon>
        <taxon>Arthropoda</taxon>
        <taxon>Chelicerata</taxon>
        <taxon>Arachnida</taxon>
        <taxon>Acari</taxon>
        <taxon>Parasitiformes</taxon>
        <taxon>Ixodida</taxon>
        <taxon>Ixodoidea</taxon>
        <taxon>Ixodidae</taxon>
        <taxon>Ixodinae</taxon>
        <taxon>Ixodes</taxon>
    </lineage>
</organism>
<dbReference type="Proteomes" id="UP000805193">
    <property type="component" value="Unassembled WGS sequence"/>
</dbReference>
<name>A0AC60NYI0_IXOPE</name>
<proteinExistence type="predicted"/>
<sequence>MNSVLNSIGLMAEVDVLFHSKNPFFIMQQFFWVAGSRIRQLRTRFSAFQYARFLFDVLFVKESFGLVFMMTFLMRDVDELLHGAQAVHAFPHLLLRSHRQGAAPDRKHLFLLDVVYHAIQFSVALLAVASSIPPANKMALARHSLHGLSLLYHSYVLWSFFRWVRMTLPIVKTVPCGSGRFLSPAMSRLLLFLLEAQGGNAPMLRLLERVLRLQEQVRQLARALQRQEGAPVAPPPGHNPDRLDRLALDQERHALADQRL</sequence>
<evidence type="ECO:0000313" key="1">
    <source>
        <dbReference type="EMBL" id="KAG0412222.1"/>
    </source>
</evidence>
<evidence type="ECO:0000313" key="2">
    <source>
        <dbReference type="Proteomes" id="UP000805193"/>
    </source>
</evidence>
<reference evidence="1 2" key="1">
    <citation type="journal article" date="2020" name="Cell">
        <title>Large-Scale Comparative Analyses of Tick Genomes Elucidate Their Genetic Diversity and Vector Capacities.</title>
        <authorList>
            <consortium name="Tick Genome and Microbiome Consortium (TIGMIC)"/>
            <person name="Jia N."/>
            <person name="Wang J."/>
            <person name="Shi W."/>
            <person name="Du L."/>
            <person name="Sun Y."/>
            <person name="Zhan W."/>
            <person name="Jiang J.F."/>
            <person name="Wang Q."/>
            <person name="Zhang B."/>
            <person name="Ji P."/>
            <person name="Bell-Sakyi L."/>
            <person name="Cui X.M."/>
            <person name="Yuan T.T."/>
            <person name="Jiang B.G."/>
            <person name="Yang W.F."/>
            <person name="Lam T.T."/>
            <person name="Chang Q.C."/>
            <person name="Ding S.J."/>
            <person name="Wang X.J."/>
            <person name="Zhu J.G."/>
            <person name="Ruan X.D."/>
            <person name="Zhao L."/>
            <person name="Wei J.T."/>
            <person name="Ye R.Z."/>
            <person name="Que T.C."/>
            <person name="Du C.H."/>
            <person name="Zhou Y.H."/>
            <person name="Cheng J.X."/>
            <person name="Dai P.F."/>
            <person name="Guo W.B."/>
            <person name="Han X.H."/>
            <person name="Huang E.J."/>
            <person name="Li L.F."/>
            <person name="Wei W."/>
            <person name="Gao Y.C."/>
            <person name="Liu J.Z."/>
            <person name="Shao H.Z."/>
            <person name="Wang X."/>
            <person name="Wang C.C."/>
            <person name="Yang T.C."/>
            <person name="Huo Q.B."/>
            <person name="Li W."/>
            <person name="Chen H.Y."/>
            <person name="Chen S.E."/>
            <person name="Zhou L.G."/>
            <person name="Ni X.B."/>
            <person name="Tian J.H."/>
            <person name="Sheng Y."/>
            <person name="Liu T."/>
            <person name="Pan Y.S."/>
            <person name="Xia L.Y."/>
            <person name="Li J."/>
            <person name="Zhao F."/>
            <person name="Cao W.C."/>
        </authorList>
    </citation>
    <scope>NUCLEOTIDE SEQUENCE [LARGE SCALE GENOMIC DNA]</scope>
    <source>
        <strain evidence="1">Iper-2018</strain>
    </source>
</reference>
<accession>A0AC60NYI0</accession>
<protein>
    <submittedName>
        <fullName evidence="1">Uncharacterized protein</fullName>
    </submittedName>
</protein>
<dbReference type="EMBL" id="JABSTQ010011365">
    <property type="protein sequence ID" value="KAG0412222.1"/>
    <property type="molecule type" value="Genomic_DNA"/>
</dbReference>
<comment type="caution">
    <text evidence="1">The sequence shown here is derived from an EMBL/GenBank/DDBJ whole genome shotgun (WGS) entry which is preliminary data.</text>
</comment>